<dbReference type="Gene3D" id="3.40.630.10">
    <property type="entry name" value="Zn peptidases"/>
    <property type="match status" value="1"/>
</dbReference>
<feature type="domain" description="PA" evidence="5">
    <location>
        <begin position="222"/>
        <end position="283"/>
    </location>
</feature>
<dbReference type="SUPFAM" id="SSF53187">
    <property type="entry name" value="Zn-dependent exopeptidases"/>
    <property type="match status" value="1"/>
</dbReference>
<evidence type="ECO:0000313" key="9">
    <source>
        <dbReference type="Proteomes" id="UP000613177"/>
    </source>
</evidence>
<dbReference type="Pfam" id="PF04389">
    <property type="entry name" value="Peptidase_M28"/>
    <property type="match status" value="1"/>
</dbReference>
<evidence type="ECO:0000259" key="6">
    <source>
        <dbReference type="Pfam" id="PF04253"/>
    </source>
</evidence>
<dbReference type="SUPFAM" id="SSF52025">
    <property type="entry name" value="PA domain"/>
    <property type="match status" value="1"/>
</dbReference>
<dbReference type="InterPro" id="IPR007365">
    <property type="entry name" value="TFR-like_dimer_dom"/>
</dbReference>
<comment type="similarity">
    <text evidence="1">Belongs to the peptidase M28 family. M28B subfamily.</text>
</comment>
<dbReference type="Pfam" id="PF04253">
    <property type="entry name" value="TFR_dimer"/>
    <property type="match status" value="1"/>
</dbReference>
<reference evidence="8" key="1">
    <citation type="submission" date="2021-01" db="EMBL/GenBank/DDBJ databases">
        <title>Metabolic potential, ecology and presence of endohyphal bacteria is reflected in genomic diversity of Mucoromycotina.</title>
        <authorList>
            <person name="Muszewska A."/>
            <person name="Okrasinska A."/>
            <person name="Steczkiewicz K."/>
            <person name="Drgas O."/>
            <person name="Orlowska M."/>
            <person name="Perlinska-Lenart U."/>
            <person name="Aleksandrzak-Piekarczyk T."/>
            <person name="Szatraj K."/>
            <person name="Zielenkiewicz U."/>
            <person name="Pilsyk S."/>
            <person name="Malc E."/>
            <person name="Mieczkowski P."/>
            <person name="Kruszewska J.S."/>
            <person name="Biernat P."/>
            <person name="Pawlowska J."/>
        </authorList>
    </citation>
    <scope>NUCLEOTIDE SEQUENCE</scope>
    <source>
        <strain evidence="8">WA0000018081</strain>
    </source>
</reference>
<keyword evidence="4" id="KW-0812">Transmembrane</keyword>
<dbReference type="FunFam" id="3.40.630.10:FF:000101">
    <property type="entry name" value="N-acetylated alpha-linked acidic dipeptidase like 1"/>
    <property type="match status" value="1"/>
</dbReference>
<dbReference type="Proteomes" id="UP000613177">
    <property type="component" value="Unassembled WGS sequence"/>
</dbReference>
<dbReference type="PANTHER" id="PTHR10404">
    <property type="entry name" value="N-ACETYLATED-ALPHA-LINKED ACIDIC DIPEPTIDASE"/>
    <property type="match status" value="1"/>
</dbReference>
<protein>
    <submittedName>
        <fullName evidence="8">Uncharacterized protein</fullName>
    </submittedName>
</protein>
<sequence>MDHKSHRLDIDHSNKRSYSSIVDSSYTDSDSTSKQSSWARDKCDSLFGSDNLVYFHEKQRAFKARQKPGTVQIFLGSIVLFLVALFGTRALLSCEMFQTGNIALVSSDLPYITSIHDVFDLMKEVPSSESIREMFYHYASNSHIAGTPNDHSLAKWTRDKFIEFGIKNASIETYLPYINYPLERRLAIVTGPPELLFEASLRETNERDSSPTFHAYSADGNVTGPIVYINYGRIEDFALLVKNDIDLSGSICLIRHGLVPSSIKVQNAETFGCIGALIYNDPVVDDTTSTVVHRESVQYGFIHPGDPFTPGYAATFNATRNETAVNLPSIPSLPISWNDAIPLLRATQDYGFIEPSWVGQGVEQVRYFTGPSIALCNLVNINDFKIKPVWNVIAHIKGDEEHKKAIIIGNHRDAWDHGAADPSSGSAVLLELARVFGILLEKGWQPRRSIILASWDANEYGNVGSTEWVEDNLPWLRKHAVAYLNVDHAVTGPHFSAEASPLLNRLLADVTSNIIDPKTSKSVYDSWLDQYISSQSKKGHNGDHDKESFMDPLIHPIGTTPGLDSVAFFEHAGISSLSMSFDGSDYDVSHSTYDSISWMEQIGDPTFEYHQTMVKIWGLLTLRLSCDTILPLYPIDYTLTMKHYLDQLTSNKPLQSETNILKNGNSKDTNDTLEHDLPKLTDALHSLYKSAIKFDIKIQGLEHLTIENKRKKKRMAKHIKKANNRLLKLERTFVHNVGLLIDRPWYKHALFAPSAKTGLIQAFPSIVESRELKDLKRVAEMEETIVEILQNAQSILSKGKVKHRHIFSPLEEEEEEEEEEGEDYEVTFD</sequence>
<feature type="coiled-coil region" evidence="2">
    <location>
        <begin position="701"/>
        <end position="732"/>
    </location>
</feature>
<feature type="transmembrane region" description="Helical" evidence="4">
    <location>
        <begin position="73"/>
        <end position="92"/>
    </location>
</feature>
<comment type="caution">
    <text evidence="8">The sequence shown here is derived from an EMBL/GenBank/DDBJ whole genome shotgun (WGS) entry which is preliminary data.</text>
</comment>
<keyword evidence="4" id="KW-1133">Transmembrane helix</keyword>
<keyword evidence="4" id="KW-0472">Membrane</keyword>
<evidence type="ECO:0000256" key="2">
    <source>
        <dbReference type="SAM" id="Coils"/>
    </source>
</evidence>
<dbReference type="GO" id="GO:0004180">
    <property type="term" value="F:carboxypeptidase activity"/>
    <property type="evidence" value="ECO:0007669"/>
    <property type="project" value="TreeGrafter"/>
</dbReference>
<feature type="domain" description="Transferrin receptor-like dimerisation" evidence="6">
    <location>
        <begin position="676"/>
        <end position="796"/>
    </location>
</feature>
<feature type="domain" description="Peptidase M28" evidence="7">
    <location>
        <begin position="391"/>
        <end position="531"/>
    </location>
</feature>
<evidence type="ECO:0000313" key="8">
    <source>
        <dbReference type="EMBL" id="KAG2232838.1"/>
    </source>
</evidence>
<gene>
    <name evidence="8" type="ORF">INT48_006290</name>
</gene>
<feature type="region of interest" description="Disordered" evidence="3">
    <location>
        <begin position="810"/>
        <end position="829"/>
    </location>
</feature>
<evidence type="ECO:0000259" key="5">
    <source>
        <dbReference type="Pfam" id="PF02225"/>
    </source>
</evidence>
<name>A0A8H7VY01_9FUNG</name>
<dbReference type="EMBL" id="JAEPRE010000097">
    <property type="protein sequence ID" value="KAG2232838.1"/>
    <property type="molecule type" value="Genomic_DNA"/>
</dbReference>
<dbReference type="SUPFAM" id="SSF47672">
    <property type="entry name" value="Transferrin receptor-like dimerisation domain"/>
    <property type="match status" value="1"/>
</dbReference>
<evidence type="ECO:0000256" key="1">
    <source>
        <dbReference type="ARBA" id="ARBA00005634"/>
    </source>
</evidence>
<dbReference type="InterPro" id="IPR039373">
    <property type="entry name" value="Peptidase_M28B"/>
</dbReference>
<dbReference type="PANTHER" id="PTHR10404:SF46">
    <property type="entry name" value="VACUOLAR PROTEIN SORTING-ASSOCIATED PROTEIN 70"/>
    <property type="match status" value="1"/>
</dbReference>
<dbReference type="AlphaFoldDB" id="A0A8H7VY01"/>
<evidence type="ECO:0000256" key="3">
    <source>
        <dbReference type="SAM" id="MobiDB-lite"/>
    </source>
</evidence>
<dbReference type="CDD" id="cd08022">
    <property type="entry name" value="M28_PSMA_like"/>
    <property type="match status" value="1"/>
</dbReference>
<keyword evidence="9" id="KW-1185">Reference proteome</keyword>
<keyword evidence="2" id="KW-0175">Coiled coil</keyword>
<organism evidence="8 9">
    <name type="scientific">Thamnidium elegans</name>
    <dbReference type="NCBI Taxonomy" id="101142"/>
    <lineage>
        <taxon>Eukaryota</taxon>
        <taxon>Fungi</taxon>
        <taxon>Fungi incertae sedis</taxon>
        <taxon>Mucoromycota</taxon>
        <taxon>Mucoromycotina</taxon>
        <taxon>Mucoromycetes</taxon>
        <taxon>Mucorales</taxon>
        <taxon>Mucorineae</taxon>
        <taxon>Mucoraceae</taxon>
        <taxon>Thamnidium</taxon>
    </lineage>
</organism>
<evidence type="ECO:0000256" key="4">
    <source>
        <dbReference type="SAM" id="Phobius"/>
    </source>
</evidence>
<dbReference type="InterPro" id="IPR007484">
    <property type="entry name" value="Peptidase_M28"/>
</dbReference>
<proteinExistence type="inferred from homology"/>
<evidence type="ECO:0000259" key="7">
    <source>
        <dbReference type="Pfam" id="PF04389"/>
    </source>
</evidence>
<dbReference type="Pfam" id="PF02225">
    <property type="entry name" value="PA"/>
    <property type="match status" value="1"/>
</dbReference>
<dbReference type="InterPro" id="IPR036757">
    <property type="entry name" value="TFR-like_dimer_dom_sf"/>
</dbReference>
<accession>A0A8H7VY01</accession>
<dbReference type="InterPro" id="IPR003137">
    <property type="entry name" value="PA_domain"/>
</dbReference>
<dbReference type="Gene3D" id="1.20.930.40">
    <property type="entry name" value="Transferrin receptor-like, dimerisation domain"/>
    <property type="match status" value="1"/>
</dbReference>
<dbReference type="Gene3D" id="3.50.30.30">
    <property type="match status" value="1"/>
</dbReference>
<dbReference type="InterPro" id="IPR046450">
    <property type="entry name" value="PA_dom_sf"/>
</dbReference>